<reference evidence="1 2" key="1">
    <citation type="journal article" date="2019" name="Sci. Rep.">
        <title>Nanopore sequencing improves the draft genome of the human pathogenic amoeba Naegleria fowleri.</title>
        <authorList>
            <person name="Liechti N."/>
            <person name="Schurch N."/>
            <person name="Bruggmann R."/>
            <person name="Wittwer M."/>
        </authorList>
    </citation>
    <scope>NUCLEOTIDE SEQUENCE [LARGE SCALE GENOMIC DNA]</scope>
    <source>
        <strain evidence="1 2">ATCC 30894</strain>
    </source>
</reference>
<dbReference type="VEuPathDB" id="AmoebaDB:NF0070850"/>
<dbReference type="EMBL" id="VFQX01000019">
    <property type="protein sequence ID" value="KAF0980168.1"/>
    <property type="molecule type" value="Genomic_DNA"/>
</dbReference>
<dbReference type="Proteomes" id="UP000444721">
    <property type="component" value="Unassembled WGS sequence"/>
</dbReference>
<evidence type="ECO:0000313" key="2">
    <source>
        <dbReference type="Proteomes" id="UP000444721"/>
    </source>
</evidence>
<evidence type="ECO:0000313" key="1">
    <source>
        <dbReference type="EMBL" id="KAF0980168.1"/>
    </source>
</evidence>
<comment type="caution">
    <text evidence="1">The sequence shown here is derived from an EMBL/GenBank/DDBJ whole genome shotgun (WGS) entry which is preliminary data.</text>
</comment>
<gene>
    <name evidence="1" type="ORF">FDP41_013382</name>
</gene>
<dbReference type="RefSeq" id="XP_044564881.1">
    <property type="nucleotide sequence ID" value="XM_044704006.1"/>
</dbReference>
<proteinExistence type="predicted"/>
<dbReference type="AlphaFoldDB" id="A0A6A5C2P8"/>
<accession>A0A6A5C2P8</accession>
<dbReference type="VEuPathDB" id="AmoebaDB:NfTy_029340"/>
<keyword evidence="2" id="KW-1185">Reference proteome</keyword>
<organism evidence="1 2">
    <name type="scientific">Naegleria fowleri</name>
    <name type="common">Brain eating amoeba</name>
    <dbReference type="NCBI Taxonomy" id="5763"/>
    <lineage>
        <taxon>Eukaryota</taxon>
        <taxon>Discoba</taxon>
        <taxon>Heterolobosea</taxon>
        <taxon>Tetramitia</taxon>
        <taxon>Eutetramitia</taxon>
        <taxon>Vahlkampfiidae</taxon>
        <taxon>Naegleria</taxon>
    </lineage>
</organism>
<dbReference type="VEuPathDB" id="AmoebaDB:FDP41_013382"/>
<protein>
    <submittedName>
        <fullName evidence="1">Uncharacterized protein</fullName>
    </submittedName>
</protein>
<dbReference type="GeneID" id="68120597"/>
<name>A0A6A5C2P8_NAEFO</name>
<sequence length="321" mass="36687">MNTCQGKLNTNFLKKDKKQGTNQGTYHLKKTRSDQKFIFVTFGEKENPSTNRFDLNFPPTLNLVVNGMGPLKQRSELNFDSLDIFAHRKGQHLLNQENIEIDEEDTELMNLGGLDPMSDNEQEIHVEEAEGHTSHHTLEKEELEKTCNLVEKMHDSTIKEEPPSNVSHLSKLGRYFDFSQHRTAQDHSIFENSTSSSLVQPQHPSIPVITQPVTFYSHDTNETVLVTATKEKNSNLTRIHKRVPHTPKAVIDCHEPKPLTEIYNSFDNSQKLLSEHKEIFAQQQKNGALGMIDMNMYEEIRKDAPSTDAIMVGNRKLIINL</sequence>